<keyword evidence="1" id="KW-0479">Metal-binding</keyword>
<evidence type="ECO:0000313" key="4">
    <source>
        <dbReference type="EMBL" id="VEL11423.1"/>
    </source>
</evidence>
<feature type="region of interest" description="Disordered" evidence="2">
    <location>
        <begin position="217"/>
        <end position="236"/>
    </location>
</feature>
<keyword evidence="1" id="KW-0862">Zinc</keyword>
<protein>
    <recommendedName>
        <fullName evidence="3">C2H2-type domain-containing protein</fullName>
    </recommendedName>
</protein>
<dbReference type="PROSITE" id="PS00028">
    <property type="entry name" value="ZINC_FINGER_C2H2_1"/>
    <property type="match status" value="1"/>
</dbReference>
<feature type="compositionally biased region" description="Polar residues" evidence="2">
    <location>
        <begin position="223"/>
        <end position="236"/>
    </location>
</feature>
<evidence type="ECO:0000256" key="2">
    <source>
        <dbReference type="SAM" id="MobiDB-lite"/>
    </source>
</evidence>
<proteinExistence type="predicted"/>
<evidence type="ECO:0000259" key="3">
    <source>
        <dbReference type="PROSITE" id="PS50157"/>
    </source>
</evidence>
<name>A0A3S5A433_9PLAT</name>
<feature type="region of interest" description="Disordered" evidence="2">
    <location>
        <begin position="664"/>
        <end position="701"/>
    </location>
</feature>
<keyword evidence="1" id="KW-0863">Zinc-finger</keyword>
<reference evidence="4" key="1">
    <citation type="submission" date="2018-11" db="EMBL/GenBank/DDBJ databases">
        <authorList>
            <consortium name="Pathogen Informatics"/>
        </authorList>
    </citation>
    <scope>NUCLEOTIDE SEQUENCE</scope>
</reference>
<feature type="compositionally biased region" description="Basic and acidic residues" evidence="2">
    <location>
        <begin position="672"/>
        <end position="691"/>
    </location>
</feature>
<comment type="caution">
    <text evidence="4">The sequence shown here is derived from an EMBL/GenBank/DDBJ whole genome shotgun (WGS) entry which is preliminary data.</text>
</comment>
<dbReference type="PROSITE" id="PS50157">
    <property type="entry name" value="ZINC_FINGER_C2H2_2"/>
    <property type="match status" value="1"/>
</dbReference>
<evidence type="ECO:0000313" key="5">
    <source>
        <dbReference type="Proteomes" id="UP000784294"/>
    </source>
</evidence>
<gene>
    <name evidence="4" type="ORF">PXEA_LOCUS4863</name>
</gene>
<dbReference type="AlphaFoldDB" id="A0A3S5A433"/>
<dbReference type="EMBL" id="CAAALY010011764">
    <property type="protein sequence ID" value="VEL11423.1"/>
    <property type="molecule type" value="Genomic_DNA"/>
</dbReference>
<organism evidence="4 5">
    <name type="scientific">Protopolystoma xenopodis</name>
    <dbReference type="NCBI Taxonomy" id="117903"/>
    <lineage>
        <taxon>Eukaryota</taxon>
        <taxon>Metazoa</taxon>
        <taxon>Spiralia</taxon>
        <taxon>Lophotrochozoa</taxon>
        <taxon>Platyhelminthes</taxon>
        <taxon>Monogenea</taxon>
        <taxon>Polyopisthocotylea</taxon>
        <taxon>Polystomatidea</taxon>
        <taxon>Polystomatidae</taxon>
        <taxon>Protopolystoma</taxon>
    </lineage>
</organism>
<evidence type="ECO:0000256" key="1">
    <source>
        <dbReference type="PROSITE-ProRule" id="PRU00042"/>
    </source>
</evidence>
<dbReference type="GO" id="GO:0008270">
    <property type="term" value="F:zinc ion binding"/>
    <property type="evidence" value="ECO:0007669"/>
    <property type="project" value="UniProtKB-KW"/>
</dbReference>
<accession>A0A3S5A433</accession>
<dbReference type="InterPro" id="IPR013087">
    <property type="entry name" value="Znf_C2H2_type"/>
</dbReference>
<dbReference type="Proteomes" id="UP000784294">
    <property type="component" value="Unassembled WGS sequence"/>
</dbReference>
<feature type="domain" description="C2H2-type" evidence="3">
    <location>
        <begin position="439"/>
        <end position="468"/>
    </location>
</feature>
<sequence length="738" mass="79612">MLLAPVSNARQINAGFARNCDIFKPSNHPSERNLKSLVASDSQSGCLSSFFPASLLPDPAPSGHPLTLNQSVTSCEMNTLETHAIVNTFPSSTSPPASISIRTSLLGLDLPTYSSTALSILPTTLAPTTSSTATSDFPDVLAFNSCISTSDSDKFSPTSSQIFVPTQDSKRGLEQHEVCKQNFFPLLSSPLSLPMTGDSESSSTVTLPGIHGTEMNLDHGVGTNPNDKPSLGSKVSISKKSSEGVSLLDFLNRRSGSESLLETKCSHVAAITPVTTFNNTATVSPDSLTGILTRADKGISITSVLPTTMPALKTPLQVTESTVRKSPFLPYRLYRVSRRPILKSKENASSSAVFHSIPTSIRVLANDRQFSNMRDDMRQSASVATSSLDKTLTSMDETEFNHNGASNVGFVSASRRSEVLNIDKDNAESASASMRLICFACPLEECTAIFSDKVSFCNHFMGHLGPRRSFPGRASQATAEALISSPPLKLQRQSYLAESPLRPRSPVRPLSASFRRMATRQTDTRVFAQGDILFTSTPYEAYSDAFTTDKFSANSNLVAPAPISSQDENRTTHCLRYGPSRRLPSPIPALRLPFSKSEPTQLPQSPPLPHMSSKKAAYIFPVTPSSAELISPQTNPAECDRVVRLCPATEKVLDLACESSEMSRAGNTNMGKMDEKQEFDLSEEKSEETQKAKKHTQPDGYLETSKVLESGCFALPYAQSHADSSLSSSAHLVSALLA</sequence>
<keyword evidence="5" id="KW-1185">Reference proteome</keyword>